<dbReference type="InterPro" id="IPR050295">
    <property type="entry name" value="Plant_2OG-oxidoreductases"/>
</dbReference>
<dbReference type="STRING" id="63057.A0A2P5EZ72"/>
<dbReference type="SUPFAM" id="SSF51197">
    <property type="entry name" value="Clavaminate synthase-like"/>
    <property type="match status" value="1"/>
</dbReference>
<evidence type="ECO:0000259" key="7">
    <source>
        <dbReference type="PROSITE" id="PS51471"/>
    </source>
</evidence>
<dbReference type="InterPro" id="IPR026992">
    <property type="entry name" value="DIOX_N"/>
</dbReference>
<dbReference type="EMBL" id="JXTC01000080">
    <property type="protein sequence ID" value="PON90837.1"/>
    <property type="molecule type" value="Genomic_DNA"/>
</dbReference>
<dbReference type="GO" id="GO:0046872">
    <property type="term" value="F:metal ion binding"/>
    <property type="evidence" value="ECO:0007669"/>
    <property type="project" value="UniProtKB-KW"/>
</dbReference>
<keyword evidence="3" id="KW-0847">Vitamin C</keyword>
<proteinExistence type="inferred from homology"/>
<keyword evidence="4 5" id="KW-0408">Iron</keyword>
<evidence type="ECO:0000256" key="3">
    <source>
        <dbReference type="ARBA" id="ARBA00022896"/>
    </source>
</evidence>
<gene>
    <name evidence="8" type="ORF">TorRG33x02_134750</name>
</gene>
<comment type="caution">
    <text evidence="8">The sequence shown here is derived from an EMBL/GenBank/DDBJ whole genome shotgun (WGS) entry which is preliminary data.</text>
</comment>
<dbReference type="PANTHER" id="PTHR47991">
    <property type="entry name" value="OXOGLUTARATE/IRON-DEPENDENT DIOXYGENASE"/>
    <property type="match status" value="1"/>
</dbReference>
<sequence>MRSITEDADGIPSYPPSLPAPNVQEMVLKDPLKVPERYTRNEEEMQKKAEMSHLSFQIPLIDLSLLSEGNKEELTKLDSACEKWGFFQVVNHGVPSEVLQGLKDASAEFFELPSGEKNKVSMSPNDIQGYGHAYVAYLNESKRVAEELLGYLSLVLGMDTGSLLELHKQVVQGLRLNYYPPCPMPDKVLGLSPHSDTSTITILAQDGNVAGLQIRHQEGWVPVEPIPNALVVNIGDVIEILSNGKYKSIEHRAVTNKTKARLSHAVFVVPHDEVEIEPLGHFIESHGSLPIYKKVNM</sequence>
<dbReference type="Pfam" id="PF14226">
    <property type="entry name" value="DIOX_N"/>
    <property type="match status" value="1"/>
</dbReference>
<dbReference type="GO" id="GO:0031418">
    <property type="term" value="F:L-ascorbic acid binding"/>
    <property type="evidence" value="ECO:0007669"/>
    <property type="project" value="UniProtKB-KW"/>
</dbReference>
<comment type="similarity">
    <text evidence="1 5">Belongs to the iron/ascorbate-dependent oxidoreductase family.</text>
</comment>
<dbReference type="InterPro" id="IPR005123">
    <property type="entry name" value="Oxoglu/Fe-dep_dioxygenase_dom"/>
</dbReference>
<dbReference type="Pfam" id="PF03171">
    <property type="entry name" value="2OG-FeII_Oxy"/>
    <property type="match status" value="1"/>
</dbReference>
<dbReference type="AlphaFoldDB" id="A0A2P5EZ72"/>
<dbReference type="Gene3D" id="2.60.120.330">
    <property type="entry name" value="B-lactam Antibiotic, Isopenicillin N Synthase, Chain"/>
    <property type="match status" value="2"/>
</dbReference>
<accession>A0A2P5EZ72</accession>
<keyword evidence="5" id="KW-0560">Oxidoreductase</keyword>
<keyword evidence="2 5" id="KW-0479">Metal-binding</keyword>
<evidence type="ECO:0000256" key="1">
    <source>
        <dbReference type="ARBA" id="ARBA00008056"/>
    </source>
</evidence>
<dbReference type="OrthoDB" id="288590at2759"/>
<reference evidence="9" key="1">
    <citation type="submission" date="2016-06" db="EMBL/GenBank/DDBJ databases">
        <title>Parallel loss of symbiosis genes in relatives of nitrogen-fixing non-legume Parasponia.</title>
        <authorList>
            <person name="Van Velzen R."/>
            <person name="Holmer R."/>
            <person name="Bu F."/>
            <person name="Rutten L."/>
            <person name="Van Zeijl A."/>
            <person name="Liu W."/>
            <person name="Santuari L."/>
            <person name="Cao Q."/>
            <person name="Sharma T."/>
            <person name="Shen D."/>
            <person name="Roswanjaya Y."/>
            <person name="Wardhani T."/>
            <person name="Kalhor M.S."/>
            <person name="Jansen J."/>
            <person name="Van den Hoogen J."/>
            <person name="Gungor B."/>
            <person name="Hartog M."/>
            <person name="Hontelez J."/>
            <person name="Verver J."/>
            <person name="Yang W.-C."/>
            <person name="Schijlen E."/>
            <person name="Repin R."/>
            <person name="Schilthuizen M."/>
            <person name="Schranz E."/>
            <person name="Heidstra R."/>
            <person name="Miyata K."/>
            <person name="Fedorova E."/>
            <person name="Kohlen W."/>
            <person name="Bisseling T."/>
            <person name="Smit S."/>
            <person name="Geurts R."/>
        </authorList>
    </citation>
    <scope>NUCLEOTIDE SEQUENCE [LARGE SCALE GENOMIC DNA]</scope>
    <source>
        <strain evidence="9">cv. RG33-2</strain>
    </source>
</reference>
<name>A0A2P5EZ72_TREOI</name>
<dbReference type="GO" id="GO:0016491">
    <property type="term" value="F:oxidoreductase activity"/>
    <property type="evidence" value="ECO:0007669"/>
    <property type="project" value="UniProtKB-KW"/>
</dbReference>
<feature type="domain" description="Fe2OG dioxygenase" evidence="7">
    <location>
        <begin position="170"/>
        <end position="270"/>
    </location>
</feature>
<dbReference type="FunFam" id="2.60.120.330:FF:000079">
    <property type="entry name" value="Protein SRG1"/>
    <property type="match status" value="1"/>
</dbReference>
<evidence type="ECO:0000256" key="5">
    <source>
        <dbReference type="RuleBase" id="RU003682"/>
    </source>
</evidence>
<dbReference type="InterPro" id="IPR044861">
    <property type="entry name" value="IPNS-like_FE2OG_OXY"/>
</dbReference>
<protein>
    <submittedName>
        <fullName evidence="8">Isopenicillin N synthase</fullName>
    </submittedName>
</protein>
<dbReference type="InterPro" id="IPR027443">
    <property type="entry name" value="IPNS-like_sf"/>
</dbReference>
<evidence type="ECO:0000313" key="9">
    <source>
        <dbReference type="Proteomes" id="UP000237000"/>
    </source>
</evidence>
<feature type="region of interest" description="Disordered" evidence="6">
    <location>
        <begin position="1"/>
        <end position="22"/>
    </location>
</feature>
<evidence type="ECO:0000256" key="2">
    <source>
        <dbReference type="ARBA" id="ARBA00022723"/>
    </source>
</evidence>
<evidence type="ECO:0000256" key="4">
    <source>
        <dbReference type="ARBA" id="ARBA00023004"/>
    </source>
</evidence>
<dbReference type="Proteomes" id="UP000237000">
    <property type="component" value="Unassembled WGS sequence"/>
</dbReference>
<keyword evidence="9" id="KW-1185">Reference proteome</keyword>
<dbReference type="PROSITE" id="PS51471">
    <property type="entry name" value="FE2OG_OXY"/>
    <property type="match status" value="1"/>
</dbReference>
<organism evidence="8 9">
    <name type="scientific">Trema orientale</name>
    <name type="common">Charcoal tree</name>
    <name type="synonym">Celtis orientalis</name>
    <dbReference type="NCBI Taxonomy" id="63057"/>
    <lineage>
        <taxon>Eukaryota</taxon>
        <taxon>Viridiplantae</taxon>
        <taxon>Streptophyta</taxon>
        <taxon>Embryophyta</taxon>
        <taxon>Tracheophyta</taxon>
        <taxon>Spermatophyta</taxon>
        <taxon>Magnoliopsida</taxon>
        <taxon>eudicotyledons</taxon>
        <taxon>Gunneridae</taxon>
        <taxon>Pentapetalae</taxon>
        <taxon>rosids</taxon>
        <taxon>fabids</taxon>
        <taxon>Rosales</taxon>
        <taxon>Cannabaceae</taxon>
        <taxon>Trema</taxon>
    </lineage>
</organism>
<evidence type="ECO:0000256" key="6">
    <source>
        <dbReference type="SAM" id="MobiDB-lite"/>
    </source>
</evidence>
<dbReference type="InParanoid" id="A0A2P5EZ72"/>
<evidence type="ECO:0000313" key="8">
    <source>
        <dbReference type="EMBL" id="PON90837.1"/>
    </source>
</evidence>